<dbReference type="Gene3D" id="1.50.10.20">
    <property type="match status" value="1"/>
</dbReference>
<dbReference type="Pfam" id="PF07677">
    <property type="entry name" value="A2M_recep"/>
    <property type="match status" value="1"/>
</dbReference>
<dbReference type="PANTHER" id="PTHR11412">
    <property type="entry name" value="MACROGLOBULIN / COMPLEMENT"/>
    <property type="match status" value="1"/>
</dbReference>
<sequence length="247" mass="26892">MGVSTKIVSWLIKQQNPSGGFSSTQDTVVALQASTLYGAFLFTKNTADTTVALKSGGNNVREFHVDNTNRLLLQCHALPNVPGEYAPVVTGESCIYLQTTLRYNVLPRPEDAPFALTVSTIPDTCVGVKAHKEFDIAINVSYIGKRPASNMAIVNIKIVSGFAPNKPSVNKLKNQAPIQRVDVTADSVQLYLEKLTNATVQISFTVERSIEIQNQRPAYVKVYDYYDDESAVVAYNAPCSKANVGNA</sequence>
<dbReference type="EMBL" id="IACI01051176">
    <property type="protein sequence ID" value="LAA26056.1"/>
    <property type="molecule type" value="Transcribed_RNA"/>
</dbReference>
<dbReference type="SUPFAM" id="SSF49410">
    <property type="entry name" value="Alpha-macroglobulin receptor domain"/>
    <property type="match status" value="1"/>
</dbReference>
<name>A0A2H6NAG7_9SAUR</name>
<reference evidence="2" key="2">
    <citation type="submission" date="2017-12" db="EMBL/GenBank/DDBJ databases">
        <title>Coralsnake Venomics: Analyses of Venom Gland Transcriptomes and Proteomes of Six Brazilian Taxa.</title>
        <authorList>
            <person name="Aird S.D."/>
            <person name="Jorge da Silva N."/>
            <person name="Qiu L."/>
            <person name="Villar-Briones A."/>
            <person name="Aparecida-Saddi V."/>
            <person name="Campos-Telles M.P."/>
            <person name="Grau M."/>
            <person name="Mikheyev A.S."/>
        </authorList>
    </citation>
    <scope>NUCLEOTIDE SEQUENCE</scope>
    <source>
        <tissue evidence="2">Venom_gland</tissue>
    </source>
</reference>
<dbReference type="InterPro" id="IPR036595">
    <property type="entry name" value="A-macroglobulin_rcpt-bd_sf"/>
</dbReference>
<dbReference type="PANTHER" id="PTHR11412:SF165">
    <property type="entry name" value="ALPHA-2-MACROGLOBULIN"/>
    <property type="match status" value="1"/>
</dbReference>
<dbReference type="InterPro" id="IPR050473">
    <property type="entry name" value="A2M/Complement_sys"/>
</dbReference>
<reference evidence="2" key="1">
    <citation type="submission" date="2017-07" db="EMBL/GenBank/DDBJ databases">
        <authorList>
            <person name="Mikheyev A."/>
            <person name="Grau M."/>
        </authorList>
    </citation>
    <scope>NUCLEOTIDE SEQUENCE</scope>
    <source>
        <tissue evidence="2">Venom_gland</tissue>
    </source>
</reference>
<dbReference type="Gene3D" id="2.60.40.690">
    <property type="entry name" value="Alpha-macroglobulin, receptor-binding domain"/>
    <property type="match status" value="1"/>
</dbReference>
<dbReference type="GO" id="GO:0005615">
    <property type="term" value="C:extracellular space"/>
    <property type="evidence" value="ECO:0007669"/>
    <property type="project" value="InterPro"/>
</dbReference>
<organism evidence="2">
    <name type="scientific">Micrurus carvalhoi</name>
    <dbReference type="NCBI Taxonomy" id="3147026"/>
    <lineage>
        <taxon>Eukaryota</taxon>
        <taxon>Metazoa</taxon>
        <taxon>Chordata</taxon>
        <taxon>Craniata</taxon>
        <taxon>Vertebrata</taxon>
        <taxon>Euteleostomi</taxon>
        <taxon>Lepidosauria</taxon>
        <taxon>Squamata</taxon>
        <taxon>Bifurcata</taxon>
        <taxon>Unidentata</taxon>
        <taxon>Episquamata</taxon>
        <taxon>Toxicofera</taxon>
        <taxon>Serpentes</taxon>
        <taxon>Colubroidea</taxon>
        <taxon>Elapidae</taxon>
        <taxon>Elapinae</taxon>
        <taxon>Micrurus</taxon>
    </lineage>
</organism>
<dbReference type="InterPro" id="IPR011626">
    <property type="entry name" value="Alpha-macroglobulin_TED"/>
</dbReference>
<evidence type="ECO:0000313" key="2">
    <source>
        <dbReference type="EMBL" id="LAA26056.1"/>
    </source>
</evidence>
<proteinExistence type="predicted"/>
<feature type="domain" description="Alpha-macroglobulin receptor-binding" evidence="1">
    <location>
        <begin position="149"/>
        <end position="235"/>
    </location>
</feature>
<dbReference type="Pfam" id="PF07678">
    <property type="entry name" value="TED_complement"/>
    <property type="match status" value="1"/>
</dbReference>
<dbReference type="InterPro" id="IPR009048">
    <property type="entry name" value="A-macroglobulin_rcpt-bd"/>
</dbReference>
<dbReference type="AlphaFoldDB" id="A0A2H6NAG7"/>
<dbReference type="SUPFAM" id="SSF48239">
    <property type="entry name" value="Terpenoid cyclases/Protein prenyltransferases"/>
    <property type="match status" value="1"/>
</dbReference>
<accession>A0A2H6NAG7</accession>
<protein>
    <recommendedName>
        <fullName evidence="1">Alpha-macroglobulin receptor-binding domain-containing protein</fullName>
    </recommendedName>
</protein>
<dbReference type="InterPro" id="IPR008930">
    <property type="entry name" value="Terpenoid_cyclase/PrenylTrfase"/>
</dbReference>
<evidence type="ECO:0000259" key="1">
    <source>
        <dbReference type="SMART" id="SM01361"/>
    </source>
</evidence>
<dbReference type="SMART" id="SM01361">
    <property type="entry name" value="A2M_recep"/>
    <property type="match status" value="1"/>
</dbReference>